<evidence type="ECO:0008006" key="4">
    <source>
        <dbReference type="Google" id="ProtNLM"/>
    </source>
</evidence>
<evidence type="ECO:0000256" key="1">
    <source>
        <dbReference type="SAM" id="Phobius"/>
    </source>
</evidence>
<evidence type="ECO:0000313" key="3">
    <source>
        <dbReference type="Proteomes" id="UP001597110"/>
    </source>
</evidence>
<feature type="transmembrane region" description="Helical" evidence="1">
    <location>
        <begin position="7"/>
        <end position="28"/>
    </location>
</feature>
<feature type="transmembrane region" description="Helical" evidence="1">
    <location>
        <begin position="80"/>
        <end position="102"/>
    </location>
</feature>
<keyword evidence="1" id="KW-0472">Membrane</keyword>
<proteinExistence type="predicted"/>
<organism evidence="2 3">
    <name type="scientific">Lysobacter brunescens</name>
    <dbReference type="NCBI Taxonomy" id="262323"/>
    <lineage>
        <taxon>Bacteria</taxon>
        <taxon>Pseudomonadati</taxon>
        <taxon>Pseudomonadota</taxon>
        <taxon>Gammaproteobacteria</taxon>
        <taxon>Lysobacterales</taxon>
        <taxon>Lysobacteraceae</taxon>
        <taxon>Lysobacter</taxon>
    </lineage>
</organism>
<feature type="transmembrane region" description="Helical" evidence="1">
    <location>
        <begin position="40"/>
        <end position="59"/>
    </location>
</feature>
<comment type="caution">
    <text evidence="2">The sequence shown here is derived from an EMBL/GenBank/DDBJ whole genome shotgun (WGS) entry which is preliminary data.</text>
</comment>
<feature type="transmembrane region" description="Helical" evidence="1">
    <location>
        <begin position="114"/>
        <end position="135"/>
    </location>
</feature>
<reference evidence="3" key="1">
    <citation type="journal article" date="2019" name="Int. J. Syst. Evol. Microbiol.">
        <title>The Global Catalogue of Microorganisms (GCM) 10K type strain sequencing project: providing services to taxonomists for standard genome sequencing and annotation.</title>
        <authorList>
            <consortium name="The Broad Institute Genomics Platform"/>
            <consortium name="The Broad Institute Genome Sequencing Center for Infectious Disease"/>
            <person name="Wu L."/>
            <person name="Ma J."/>
        </authorList>
    </citation>
    <scope>NUCLEOTIDE SEQUENCE [LARGE SCALE GENOMIC DNA]</scope>
    <source>
        <strain evidence="3">CCUG 55585</strain>
    </source>
</reference>
<name>A0ABW2YE98_9GAMM</name>
<dbReference type="EMBL" id="JBHTIF010000003">
    <property type="protein sequence ID" value="MFD0726794.1"/>
    <property type="molecule type" value="Genomic_DNA"/>
</dbReference>
<dbReference type="RefSeq" id="WP_386824978.1">
    <property type="nucleotide sequence ID" value="NZ_JBHTIF010000003.1"/>
</dbReference>
<sequence>MNKHEQAAWWRLGLGMAFLAYLCWQLFSSEQMFGEEGWDGIRGMLNVFVALFLLMHGIVRRRKGIEEDERDRVISGVAARNALFALIVIVLVSPMIMSGTAVPEGAITREADWLTFYTIACAMFAMSFEAAVTVFHHWRDRR</sequence>
<protein>
    <recommendedName>
        <fullName evidence="4">Transmembrane protein</fullName>
    </recommendedName>
</protein>
<keyword evidence="1" id="KW-0812">Transmembrane</keyword>
<accession>A0ABW2YE98</accession>
<evidence type="ECO:0000313" key="2">
    <source>
        <dbReference type="EMBL" id="MFD0726794.1"/>
    </source>
</evidence>
<dbReference type="Proteomes" id="UP001597110">
    <property type="component" value="Unassembled WGS sequence"/>
</dbReference>
<keyword evidence="1" id="KW-1133">Transmembrane helix</keyword>
<gene>
    <name evidence="2" type="ORF">ACFQ0E_14435</name>
</gene>
<keyword evidence="3" id="KW-1185">Reference proteome</keyword>